<dbReference type="SUPFAM" id="SSF48576">
    <property type="entry name" value="Terpenoid synthases"/>
    <property type="match status" value="1"/>
</dbReference>
<organism evidence="3 4">
    <name type="scientific">Rhodamnia argentea</name>
    <dbReference type="NCBI Taxonomy" id="178133"/>
    <lineage>
        <taxon>Eukaryota</taxon>
        <taxon>Viridiplantae</taxon>
        <taxon>Streptophyta</taxon>
        <taxon>Embryophyta</taxon>
        <taxon>Tracheophyta</taxon>
        <taxon>Spermatophyta</taxon>
        <taxon>Magnoliopsida</taxon>
        <taxon>eudicotyledons</taxon>
        <taxon>Gunneridae</taxon>
        <taxon>Pentapetalae</taxon>
        <taxon>rosids</taxon>
        <taxon>malvids</taxon>
        <taxon>Myrtales</taxon>
        <taxon>Myrtaceae</taxon>
        <taxon>Myrtoideae</taxon>
        <taxon>Myrteae</taxon>
        <taxon>Australasian group</taxon>
        <taxon>Rhodamnia</taxon>
    </lineage>
</organism>
<dbReference type="PANTHER" id="PTHR31225:SF241">
    <property type="entry name" value="TERPENE SYNTHASE FAMILY, METAL-BINDING DOMAIN PROTEIN"/>
    <property type="match status" value="1"/>
</dbReference>
<dbReference type="GO" id="GO:0016114">
    <property type="term" value="P:terpenoid biosynthetic process"/>
    <property type="evidence" value="ECO:0007669"/>
    <property type="project" value="InterPro"/>
</dbReference>
<dbReference type="InterPro" id="IPR050148">
    <property type="entry name" value="Terpene_synthase-like"/>
</dbReference>
<gene>
    <name evidence="4" type="primary">LOC115741999</name>
</gene>
<dbReference type="PANTHER" id="PTHR31225">
    <property type="entry name" value="OS04G0344100 PROTEIN-RELATED"/>
    <property type="match status" value="1"/>
</dbReference>
<evidence type="ECO:0000259" key="2">
    <source>
        <dbReference type="Pfam" id="PF03936"/>
    </source>
</evidence>
<accession>A0A8B8PBB8</accession>
<dbReference type="KEGG" id="rarg:115741999"/>
<evidence type="ECO:0000313" key="4">
    <source>
        <dbReference type="RefSeq" id="XP_030531922.1"/>
    </source>
</evidence>
<dbReference type="SFLD" id="SFLDS00005">
    <property type="entry name" value="Isoprenoid_Synthase_Type_I"/>
    <property type="match status" value="1"/>
</dbReference>
<protein>
    <submittedName>
        <fullName evidence="4">(-)-germacrene D synthase-like isoform X1</fullName>
    </submittedName>
</protein>
<dbReference type="InterPro" id="IPR008949">
    <property type="entry name" value="Isoprenoid_synthase_dom_sf"/>
</dbReference>
<reference evidence="4" key="1">
    <citation type="submission" date="2025-08" db="UniProtKB">
        <authorList>
            <consortium name="RefSeq"/>
        </authorList>
    </citation>
    <scope>IDENTIFICATION</scope>
    <source>
        <tissue evidence="4">Leaf</tissue>
    </source>
</reference>
<evidence type="ECO:0000313" key="3">
    <source>
        <dbReference type="Proteomes" id="UP000827889"/>
    </source>
</evidence>
<dbReference type="GO" id="GO:0000287">
    <property type="term" value="F:magnesium ion binding"/>
    <property type="evidence" value="ECO:0007669"/>
    <property type="project" value="InterPro"/>
</dbReference>
<keyword evidence="3" id="KW-1185">Reference proteome</keyword>
<feature type="domain" description="Terpene synthase metal-binding" evidence="2">
    <location>
        <begin position="1"/>
        <end position="200"/>
    </location>
</feature>
<dbReference type="InterPro" id="IPR034741">
    <property type="entry name" value="Terpene_cyclase-like_1_C"/>
</dbReference>
<dbReference type="Pfam" id="PF03936">
    <property type="entry name" value="Terpene_synth_C"/>
    <property type="match status" value="1"/>
</dbReference>
<dbReference type="InterPro" id="IPR005630">
    <property type="entry name" value="Terpene_synthase_metal-bd"/>
</dbReference>
<evidence type="ECO:0000256" key="1">
    <source>
        <dbReference type="ARBA" id="ARBA00022723"/>
    </source>
</evidence>
<proteinExistence type="predicted"/>
<dbReference type="OrthoDB" id="1877784at2759"/>
<dbReference type="GeneID" id="115741999"/>
<dbReference type="GO" id="GO:0010333">
    <property type="term" value="F:terpene synthase activity"/>
    <property type="evidence" value="ECO:0007669"/>
    <property type="project" value="InterPro"/>
</dbReference>
<sequence>MIAIVQVFDDMYDVYATLEEQVVFTKAIERWDVDAKDGLPEYMQVCYQILLDLYDEFGYELTRKGQSYHLFYAKELMKNHLRTYFAEAKWFHQNHIPTMEQYMPVASTSIGCELLLGTSLLGMGDVVTKNDFDWLLFSDPKMVKASKVVARLLDDIAGHKMEQKRGHSASSVECFMKQYGVTEEEAKDNLRKQVVDAWKDMNEAVRRPSPVPKLFLVRILNFARVFHVVYIDEKITTLMLEPSSKRMSLLCSSIHCQCDALEEQA</sequence>
<dbReference type="Gene3D" id="1.10.600.10">
    <property type="entry name" value="Farnesyl Diphosphate Synthase"/>
    <property type="match status" value="1"/>
</dbReference>
<dbReference type="RefSeq" id="XP_030531922.1">
    <property type="nucleotide sequence ID" value="XM_030676062.2"/>
</dbReference>
<dbReference type="SFLD" id="SFLDG01019">
    <property type="entry name" value="Terpene_Cyclase_Like_1_C_Termi"/>
    <property type="match status" value="1"/>
</dbReference>
<dbReference type="Proteomes" id="UP000827889">
    <property type="component" value="Chromosome 5"/>
</dbReference>
<keyword evidence="1" id="KW-0479">Metal-binding</keyword>
<name>A0A8B8PBB8_9MYRT</name>
<dbReference type="AlphaFoldDB" id="A0A8B8PBB8"/>